<sequence length="214" mass="23851">MARSNGRGRFSGSRGGMEKSIAQDLMKQINTELAKQIRNAGVEICNGLSEAGPAWSGEFSASWDIVPAGGSPRQRRIPELSSVYEYTYRNFPLKIFEKALESRQATVFNIVNTAPYAAEALDMVEGNFYRPAGSPIKNFVEEGFRPYNFAEGAQVEHYRYQLSQAPRYDAKGNPMEFDSAITAEKDWFPTYAQGGGLQKDLARGMQIKTPRLSQ</sequence>
<evidence type="ECO:0000313" key="1">
    <source>
        <dbReference type="EMBL" id="CAB4148045.1"/>
    </source>
</evidence>
<protein>
    <submittedName>
        <fullName evidence="1">Uncharacterized protein</fullName>
    </submittedName>
</protein>
<organism evidence="1">
    <name type="scientific">uncultured Caudovirales phage</name>
    <dbReference type="NCBI Taxonomy" id="2100421"/>
    <lineage>
        <taxon>Viruses</taxon>
        <taxon>Duplodnaviria</taxon>
        <taxon>Heunggongvirae</taxon>
        <taxon>Uroviricota</taxon>
        <taxon>Caudoviricetes</taxon>
        <taxon>Peduoviridae</taxon>
        <taxon>Maltschvirus</taxon>
        <taxon>Maltschvirus maltsch</taxon>
    </lineage>
</organism>
<proteinExistence type="predicted"/>
<dbReference type="EMBL" id="LR796483">
    <property type="protein sequence ID" value="CAB4148045.1"/>
    <property type="molecule type" value="Genomic_DNA"/>
</dbReference>
<reference evidence="1" key="1">
    <citation type="submission" date="2020-04" db="EMBL/GenBank/DDBJ databases">
        <authorList>
            <person name="Chiriac C."/>
            <person name="Salcher M."/>
            <person name="Ghai R."/>
            <person name="Kavagutti S V."/>
        </authorList>
    </citation>
    <scope>NUCLEOTIDE SEQUENCE</scope>
</reference>
<gene>
    <name evidence="1" type="ORF">UFOVP431_90</name>
</gene>
<name>A0A6J5MLT7_9CAUD</name>
<accession>A0A6J5MLT7</accession>